<proteinExistence type="predicted"/>
<dbReference type="GeneID" id="73290442"/>
<dbReference type="EMBL" id="CP100355">
    <property type="protein sequence ID" value="UTF52193.1"/>
    <property type="molecule type" value="Genomic_DNA"/>
</dbReference>
<protein>
    <recommendedName>
        <fullName evidence="3">Small CPxCG-related zinc finger protein</fullName>
    </recommendedName>
</protein>
<accession>A0A9E7N874</accession>
<name>A0A9E7N874_9EURY</name>
<dbReference type="RefSeq" id="WP_254156012.1">
    <property type="nucleotide sequence ID" value="NZ_CP100355.1"/>
</dbReference>
<evidence type="ECO:0008006" key="3">
    <source>
        <dbReference type="Google" id="ProtNLM"/>
    </source>
</evidence>
<dbReference type="Pfam" id="PF24441">
    <property type="entry name" value="DUF7560"/>
    <property type="match status" value="1"/>
</dbReference>
<reference evidence="1" key="1">
    <citation type="submission" date="2022-06" db="EMBL/GenBank/DDBJ databases">
        <title>Diverse halophilic archaea isolated from saline environments.</title>
        <authorList>
            <person name="Cui H.-L."/>
        </authorList>
    </citation>
    <scope>NUCLEOTIDE SEQUENCE</scope>
    <source>
        <strain evidence="1">WLHS1</strain>
    </source>
</reference>
<evidence type="ECO:0000313" key="1">
    <source>
        <dbReference type="EMBL" id="UTF52193.1"/>
    </source>
</evidence>
<sequence length="53" mass="5697">MSASEDYRFVCPECAQTITVNASMRDALVENGCVVCGSTVSRADFEEMAESDA</sequence>
<evidence type="ECO:0000313" key="2">
    <source>
        <dbReference type="Proteomes" id="UP001056855"/>
    </source>
</evidence>
<dbReference type="KEGG" id="sawl:NGM29_10310"/>
<dbReference type="Proteomes" id="UP001056855">
    <property type="component" value="Chromosome"/>
</dbReference>
<keyword evidence="2" id="KW-1185">Reference proteome</keyword>
<gene>
    <name evidence="1" type="ORF">NGM29_10310</name>
</gene>
<dbReference type="InterPro" id="IPR055982">
    <property type="entry name" value="DUF7560"/>
</dbReference>
<dbReference type="AlphaFoldDB" id="A0A9E7N874"/>
<organism evidence="1 2">
    <name type="scientific">Natronosalvus rutilus</name>
    <dbReference type="NCBI Taxonomy" id="2953753"/>
    <lineage>
        <taxon>Archaea</taxon>
        <taxon>Methanobacteriati</taxon>
        <taxon>Methanobacteriota</taxon>
        <taxon>Stenosarchaea group</taxon>
        <taxon>Halobacteria</taxon>
        <taxon>Halobacteriales</taxon>
        <taxon>Natrialbaceae</taxon>
        <taxon>Natronosalvus</taxon>
    </lineage>
</organism>